<evidence type="ECO:0000313" key="2">
    <source>
        <dbReference type="EMBL" id="MCH6469595.1"/>
    </source>
</evidence>
<feature type="region of interest" description="Disordered" evidence="1">
    <location>
        <begin position="60"/>
        <end position="82"/>
    </location>
</feature>
<reference evidence="2 3" key="1">
    <citation type="submission" date="2022-03" db="EMBL/GenBank/DDBJ databases">
        <title>Sinomonas sp. isolated from a soil.</title>
        <authorList>
            <person name="Han J."/>
            <person name="Kim D.-U."/>
        </authorList>
    </citation>
    <scope>NUCLEOTIDE SEQUENCE [LARGE SCALE GENOMIC DNA]</scope>
    <source>
        <strain evidence="2 3">5-5</strain>
    </source>
</reference>
<dbReference type="Proteomes" id="UP001202922">
    <property type="component" value="Unassembled WGS sequence"/>
</dbReference>
<proteinExistence type="predicted"/>
<dbReference type="EMBL" id="JAKZBV010000001">
    <property type="protein sequence ID" value="MCH6469595.1"/>
    <property type="molecule type" value="Genomic_DNA"/>
</dbReference>
<organism evidence="2 3">
    <name type="scientific">Sinomonas terrae</name>
    <dbReference type="NCBI Taxonomy" id="2908838"/>
    <lineage>
        <taxon>Bacteria</taxon>
        <taxon>Bacillati</taxon>
        <taxon>Actinomycetota</taxon>
        <taxon>Actinomycetes</taxon>
        <taxon>Micrococcales</taxon>
        <taxon>Micrococcaceae</taxon>
        <taxon>Sinomonas</taxon>
    </lineage>
</organism>
<sequence>MSTNYVRGSSITAAASQAEIQDLLARSGATDVRCASEDGRAAIAFASGSRHYRIVLSLPRASEEPLRPPSTGQPAKSAQEGARQRWRALAALVRAKLEAVDSGIVTFDQEFVGYRLAPYERPAQRTGGPVYG</sequence>
<name>A0ABS9TYY5_9MICC</name>
<comment type="caution">
    <text evidence="2">The sequence shown here is derived from an EMBL/GenBank/DDBJ whole genome shotgun (WGS) entry which is preliminary data.</text>
</comment>
<evidence type="ECO:0000313" key="3">
    <source>
        <dbReference type="Proteomes" id="UP001202922"/>
    </source>
</evidence>
<accession>A0ABS9TYY5</accession>
<gene>
    <name evidence="2" type="ORF">L0M17_06245</name>
</gene>
<keyword evidence="3" id="KW-1185">Reference proteome</keyword>
<evidence type="ECO:0000256" key="1">
    <source>
        <dbReference type="SAM" id="MobiDB-lite"/>
    </source>
</evidence>
<protein>
    <submittedName>
        <fullName evidence="2">Uncharacterized protein</fullName>
    </submittedName>
</protein>
<dbReference type="RefSeq" id="WP_241056527.1">
    <property type="nucleotide sequence ID" value="NZ_JAKZBV010000001.1"/>
</dbReference>